<keyword evidence="3" id="KW-1185">Reference proteome</keyword>
<organism evidence="2 3">
    <name type="scientific">Pristionchus entomophagus</name>
    <dbReference type="NCBI Taxonomy" id="358040"/>
    <lineage>
        <taxon>Eukaryota</taxon>
        <taxon>Metazoa</taxon>
        <taxon>Ecdysozoa</taxon>
        <taxon>Nematoda</taxon>
        <taxon>Chromadorea</taxon>
        <taxon>Rhabditida</taxon>
        <taxon>Rhabditina</taxon>
        <taxon>Diplogasteromorpha</taxon>
        <taxon>Diplogasteroidea</taxon>
        <taxon>Neodiplogasteridae</taxon>
        <taxon>Pristionchus</taxon>
    </lineage>
</organism>
<dbReference type="Gene3D" id="3.80.10.10">
    <property type="entry name" value="Ribonuclease Inhibitor"/>
    <property type="match status" value="1"/>
</dbReference>
<dbReference type="Proteomes" id="UP001432027">
    <property type="component" value="Unassembled WGS sequence"/>
</dbReference>
<dbReference type="AlphaFoldDB" id="A0AAV5SZS0"/>
<dbReference type="SUPFAM" id="SSF52047">
    <property type="entry name" value="RNI-like"/>
    <property type="match status" value="1"/>
</dbReference>
<feature type="non-terminal residue" evidence="2">
    <location>
        <position position="1"/>
    </location>
</feature>
<feature type="region of interest" description="Disordered" evidence="1">
    <location>
        <begin position="1"/>
        <end position="26"/>
    </location>
</feature>
<name>A0AAV5SZS0_9BILA</name>
<evidence type="ECO:0000313" key="2">
    <source>
        <dbReference type="EMBL" id="GMS86819.1"/>
    </source>
</evidence>
<gene>
    <name evidence="2" type="ORF">PENTCL1PPCAC_8994</name>
</gene>
<accession>A0AAV5SZS0</accession>
<feature type="region of interest" description="Disordered" evidence="1">
    <location>
        <begin position="634"/>
        <end position="657"/>
    </location>
</feature>
<protein>
    <submittedName>
        <fullName evidence="2">Uncharacterized protein</fullName>
    </submittedName>
</protein>
<proteinExistence type="predicted"/>
<comment type="caution">
    <text evidence="2">The sequence shown here is derived from an EMBL/GenBank/DDBJ whole genome shotgun (WGS) entry which is preliminary data.</text>
</comment>
<reference evidence="2" key="1">
    <citation type="submission" date="2023-10" db="EMBL/GenBank/DDBJ databases">
        <title>Genome assembly of Pristionchus species.</title>
        <authorList>
            <person name="Yoshida K."/>
            <person name="Sommer R.J."/>
        </authorList>
    </citation>
    <scope>NUCLEOTIDE SEQUENCE</scope>
    <source>
        <strain evidence="2">RS0144</strain>
    </source>
</reference>
<sequence>GWQRQEIQERRERPESQTEPKVESLDLRPYDMNKLSLLESDEGADDFINDNGVAETDNSLDNFCFPPRMESRFRGKSIADMKTIDTKVEYDERTATAIDKVYSIGHLMETIISNVTKLSDRSRLEMASPHMLTISKRTPYLFSKGGDHLHIHFTTFGDLATIQFGSIMRTVPILTMDTRRFDNMESRMTIAFCQILENIGTRCYRIVRKITLGGTMKFYSARGVPNHHLILTYDLLKYLMTTFESVTSLHLINCGFDDEAIDFCSDPVWQRAMARMESIELRTVWADSSNLLPSIINSVSSNLKQFTLTRFNCKRMGSALLDQLKNSNCRLREMQLVIDEDSAENQMEMFYLLNDVASRTESLRITVAEVGDGIAPSPKCFDILLRMRDVTNLTELKVYVKPKNAEQFESMVTLFRDFEFLSSLRTLHIEGFADQNWLSREMIHNLSDAFKTGMTYLAQSLEEVSFANFPKPTMYNAHGFKGDQKESAYARLWESMASSIGTRKTRRISLTSMILRDAQLKKIYKAIKHSAEEVHLKNIRRATTISVISLVTGEFPQLRRLEAEIAIEPLVLYKLGEINKTPNLQYAKFALKRRISHDDHHTKMLKAIFSEVFLDHESPRGPLHQFVEVREGYSNRSLPGAPPYSGSSTSDSSKTVE</sequence>
<dbReference type="EMBL" id="BTSX01000002">
    <property type="protein sequence ID" value="GMS86819.1"/>
    <property type="molecule type" value="Genomic_DNA"/>
</dbReference>
<evidence type="ECO:0000313" key="3">
    <source>
        <dbReference type="Proteomes" id="UP001432027"/>
    </source>
</evidence>
<feature type="compositionally biased region" description="Low complexity" evidence="1">
    <location>
        <begin position="645"/>
        <end position="657"/>
    </location>
</feature>
<dbReference type="InterPro" id="IPR032675">
    <property type="entry name" value="LRR_dom_sf"/>
</dbReference>
<evidence type="ECO:0000256" key="1">
    <source>
        <dbReference type="SAM" id="MobiDB-lite"/>
    </source>
</evidence>